<evidence type="ECO:0000259" key="5">
    <source>
        <dbReference type="Pfam" id="PF00171"/>
    </source>
</evidence>
<feature type="active site" evidence="3">
    <location>
        <position position="245"/>
    </location>
</feature>
<dbReference type="Proteomes" id="UP000694257">
    <property type="component" value="Chromosome"/>
</dbReference>
<dbReference type="Pfam" id="PF00171">
    <property type="entry name" value="Aldedh"/>
    <property type="match status" value="1"/>
</dbReference>
<organism evidence="6 7">
    <name type="scientific">Nocardia iowensis</name>
    <dbReference type="NCBI Taxonomy" id="204891"/>
    <lineage>
        <taxon>Bacteria</taxon>
        <taxon>Bacillati</taxon>
        <taxon>Actinomycetota</taxon>
        <taxon>Actinomycetes</taxon>
        <taxon>Mycobacteriales</taxon>
        <taxon>Nocardiaceae</taxon>
        <taxon>Nocardia</taxon>
    </lineage>
</organism>
<dbReference type="RefSeq" id="WP_218471248.1">
    <property type="nucleotide sequence ID" value="NZ_BAABJN010000006.1"/>
</dbReference>
<evidence type="ECO:0000256" key="2">
    <source>
        <dbReference type="PIRNR" id="PIRNR036492"/>
    </source>
</evidence>
<keyword evidence="7" id="KW-1185">Reference proteome</keyword>
<accession>A0ABX8RN98</accession>
<evidence type="ECO:0000256" key="3">
    <source>
        <dbReference type="PROSITE-ProRule" id="PRU10007"/>
    </source>
</evidence>
<dbReference type="InterPro" id="IPR015590">
    <property type="entry name" value="Aldehyde_DH_dom"/>
</dbReference>
<feature type="domain" description="Aldehyde dehydrogenase" evidence="5">
    <location>
        <begin position="12"/>
        <end position="462"/>
    </location>
</feature>
<dbReference type="InterPro" id="IPR029510">
    <property type="entry name" value="Ald_DH_CS_GLU"/>
</dbReference>
<evidence type="ECO:0000313" key="6">
    <source>
        <dbReference type="EMBL" id="QXN90377.1"/>
    </source>
</evidence>
<dbReference type="PANTHER" id="PTHR11699">
    <property type="entry name" value="ALDEHYDE DEHYDROGENASE-RELATED"/>
    <property type="match status" value="1"/>
</dbReference>
<evidence type="ECO:0000256" key="4">
    <source>
        <dbReference type="RuleBase" id="RU003345"/>
    </source>
</evidence>
<dbReference type="PIRSF" id="PIRSF036492">
    <property type="entry name" value="ALDH"/>
    <property type="match status" value="1"/>
</dbReference>
<reference evidence="6 7" key="1">
    <citation type="submission" date="2021-07" db="EMBL/GenBank/DDBJ databases">
        <title>Whole Genome Sequence of Nocardia Iowensis.</title>
        <authorList>
            <person name="Lamm A."/>
            <person name="Collins-Fairclough A.M."/>
            <person name="Bunk B."/>
            <person name="Sproer C."/>
        </authorList>
    </citation>
    <scope>NUCLEOTIDE SEQUENCE [LARGE SCALE GENOMIC DNA]</scope>
    <source>
        <strain evidence="6 7">NRRL 5646</strain>
    </source>
</reference>
<dbReference type="CDD" id="cd07099">
    <property type="entry name" value="ALDH_DDALDH"/>
    <property type="match status" value="1"/>
</dbReference>
<protein>
    <recommendedName>
        <fullName evidence="2">Aldehyde dehydrogenase</fullName>
    </recommendedName>
</protein>
<sequence>MTSTDTKPADHDTALTSVNPATGEVIATHPIADEDAVRAAVAKARAAAATWGALSYDERKTHLLRWSSQLVADSDEFCQLIHAENGKPLDDAFLELMLALEHIAWAAKNAKKVLSPKKVSPGAFMSNFAARVEQRPLGVVGVIGPWNYPVYTPNGSIGYALAAGNTVVFKPSEYSTSIGNFLAAAFAKANPDLPEGVFITINGYGATGAALVKSGVDKLAFTGSTATGKRIMAAAAENLTPVLLECGGKDAVIVAGDANVKAAADAVAWGATANSGQTCAGVERVYVDRSVRDEFVAEVKKILEKIGPGSGAEAAYGPMTMPSQVDIVRRHIESALKNGGTAVLGGPESVKAPFIEPVVLVDVDEKSEAVQEETFGPTVTIRTVDGVDEAVELANSSKYGLSSAVYSKKNGLEIARRLHVGATSVNSVLAFAAIPGLPFGGVGDSGIGRIHGEPGLREFARPHSIAVQRFAIPGMALLSYSRTQSTMKLLRKLVPFIHGRHK</sequence>
<dbReference type="PROSITE" id="PS00687">
    <property type="entry name" value="ALDEHYDE_DEHYDR_GLU"/>
    <property type="match status" value="1"/>
</dbReference>
<name>A0ABX8RN98_NOCIO</name>
<keyword evidence="1 2" id="KW-0560">Oxidoreductase</keyword>
<evidence type="ECO:0000313" key="7">
    <source>
        <dbReference type="Proteomes" id="UP000694257"/>
    </source>
</evidence>
<dbReference type="EMBL" id="CP078145">
    <property type="protein sequence ID" value="QXN90377.1"/>
    <property type="molecule type" value="Genomic_DNA"/>
</dbReference>
<evidence type="ECO:0000256" key="1">
    <source>
        <dbReference type="ARBA" id="ARBA00023002"/>
    </source>
</evidence>
<comment type="similarity">
    <text evidence="2 4">Belongs to the aldehyde dehydrogenase family.</text>
</comment>
<gene>
    <name evidence="6" type="ORF">KV110_34020</name>
</gene>
<proteinExistence type="inferred from homology"/>
<dbReference type="InterPro" id="IPR012394">
    <property type="entry name" value="Aldehyde_DH_NAD(P)"/>
</dbReference>